<dbReference type="Proteomes" id="UP000828390">
    <property type="component" value="Unassembled WGS sequence"/>
</dbReference>
<name>A0A9D4DKG3_DREPO</name>
<evidence type="ECO:0000313" key="2">
    <source>
        <dbReference type="Proteomes" id="UP000828390"/>
    </source>
</evidence>
<dbReference type="AlphaFoldDB" id="A0A9D4DKG3"/>
<reference evidence="1" key="2">
    <citation type="submission" date="2020-11" db="EMBL/GenBank/DDBJ databases">
        <authorList>
            <person name="McCartney M.A."/>
            <person name="Auch B."/>
            <person name="Kono T."/>
            <person name="Mallez S."/>
            <person name="Becker A."/>
            <person name="Gohl D.M."/>
            <person name="Silverstein K.A.T."/>
            <person name="Koren S."/>
            <person name="Bechman K.B."/>
            <person name="Herman A."/>
            <person name="Abrahante J.E."/>
            <person name="Garbe J."/>
        </authorList>
    </citation>
    <scope>NUCLEOTIDE SEQUENCE</scope>
    <source>
        <strain evidence="1">Duluth1</strain>
        <tissue evidence="1">Whole animal</tissue>
    </source>
</reference>
<proteinExistence type="predicted"/>
<organism evidence="1 2">
    <name type="scientific">Dreissena polymorpha</name>
    <name type="common">Zebra mussel</name>
    <name type="synonym">Mytilus polymorpha</name>
    <dbReference type="NCBI Taxonomy" id="45954"/>
    <lineage>
        <taxon>Eukaryota</taxon>
        <taxon>Metazoa</taxon>
        <taxon>Spiralia</taxon>
        <taxon>Lophotrochozoa</taxon>
        <taxon>Mollusca</taxon>
        <taxon>Bivalvia</taxon>
        <taxon>Autobranchia</taxon>
        <taxon>Heteroconchia</taxon>
        <taxon>Euheterodonta</taxon>
        <taxon>Imparidentia</taxon>
        <taxon>Neoheterodontei</taxon>
        <taxon>Myida</taxon>
        <taxon>Dreissenoidea</taxon>
        <taxon>Dreissenidae</taxon>
        <taxon>Dreissena</taxon>
    </lineage>
</organism>
<keyword evidence="2" id="KW-1185">Reference proteome</keyword>
<reference evidence="1" key="1">
    <citation type="journal article" date="2019" name="bioRxiv">
        <title>The Genome of the Zebra Mussel, Dreissena polymorpha: A Resource for Invasive Species Research.</title>
        <authorList>
            <person name="McCartney M.A."/>
            <person name="Auch B."/>
            <person name="Kono T."/>
            <person name="Mallez S."/>
            <person name="Zhang Y."/>
            <person name="Obille A."/>
            <person name="Becker A."/>
            <person name="Abrahante J.E."/>
            <person name="Garbe J."/>
            <person name="Badalamenti J.P."/>
            <person name="Herman A."/>
            <person name="Mangelson H."/>
            <person name="Liachko I."/>
            <person name="Sullivan S."/>
            <person name="Sone E.D."/>
            <person name="Koren S."/>
            <person name="Silverstein K.A.T."/>
            <person name="Beckman K.B."/>
            <person name="Gohl D.M."/>
        </authorList>
    </citation>
    <scope>NUCLEOTIDE SEQUENCE</scope>
    <source>
        <strain evidence="1">Duluth1</strain>
        <tissue evidence="1">Whole animal</tissue>
    </source>
</reference>
<sequence>MGSHEALLSHDGAFSKFLKTYHEKELKTADSDDIEVEQRSFRRELIDRQNATQEALEKLMICGQFDELRSRLDSR</sequence>
<dbReference type="EMBL" id="JAIWYP010000010">
    <property type="protein sequence ID" value="KAH3749239.1"/>
    <property type="molecule type" value="Genomic_DNA"/>
</dbReference>
<comment type="caution">
    <text evidence="1">The sequence shown here is derived from an EMBL/GenBank/DDBJ whole genome shotgun (WGS) entry which is preliminary data.</text>
</comment>
<gene>
    <name evidence="1" type="ORF">DPMN_183732</name>
</gene>
<evidence type="ECO:0000313" key="1">
    <source>
        <dbReference type="EMBL" id="KAH3749239.1"/>
    </source>
</evidence>
<accession>A0A9D4DKG3</accession>
<protein>
    <submittedName>
        <fullName evidence="1">Uncharacterized protein</fullName>
    </submittedName>
</protein>